<dbReference type="EMBL" id="SLZR01000010">
    <property type="protein sequence ID" value="TCS40141.1"/>
    <property type="molecule type" value="Genomic_DNA"/>
</dbReference>
<evidence type="ECO:0000313" key="3">
    <source>
        <dbReference type="Proteomes" id="UP000295793"/>
    </source>
</evidence>
<dbReference type="Proteomes" id="UP000295793">
    <property type="component" value="Unassembled WGS sequence"/>
</dbReference>
<keyword evidence="1" id="KW-0472">Membrane</keyword>
<accession>A0A4R3I7N2</accession>
<feature type="transmembrane region" description="Helical" evidence="1">
    <location>
        <begin position="134"/>
        <end position="155"/>
    </location>
</feature>
<name>A0A4R3I7N2_9GAMM</name>
<feature type="transmembrane region" description="Helical" evidence="1">
    <location>
        <begin position="75"/>
        <end position="97"/>
    </location>
</feature>
<evidence type="ECO:0000256" key="1">
    <source>
        <dbReference type="SAM" id="Phobius"/>
    </source>
</evidence>
<feature type="transmembrane region" description="Helical" evidence="1">
    <location>
        <begin position="45"/>
        <end position="63"/>
    </location>
</feature>
<sequence>MAKRRTKTDRTGLTDNNSLQAGPTVYTNRFSHFNSFWQSARVQSLLAALAALLAYGSWAAWSNHDFGMTAATKAFAAQGSFAFAATLTLTLIAASLYRRLGKTVTALAGAFGCCFVISATVPAGLHWFIGTPNIFQSILPGLIWGSVYLLSYLLFLHRTSRAS</sequence>
<reference evidence="2 3" key="1">
    <citation type="submission" date="2019-03" db="EMBL/GenBank/DDBJ databases">
        <title>Genomic Encyclopedia of Archaeal and Bacterial Type Strains, Phase II (KMG-II): from individual species to whole genera.</title>
        <authorList>
            <person name="Goeker M."/>
        </authorList>
    </citation>
    <scope>NUCLEOTIDE SEQUENCE [LARGE SCALE GENOMIC DNA]</scope>
    <source>
        <strain evidence="2 3">DSM 15388</strain>
    </source>
</reference>
<organism evidence="2 3">
    <name type="scientific">Reinekea marinisedimentorum</name>
    <dbReference type="NCBI Taxonomy" id="230495"/>
    <lineage>
        <taxon>Bacteria</taxon>
        <taxon>Pseudomonadati</taxon>
        <taxon>Pseudomonadota</taxon>
        <taxon>Gammaproteobacteria</taxon>
        <taxon>Oceanospirillales</taxon>
        <taxon>Saccharospirillaceae</taxon>
        <taxon>Reinekea</taxon>
    </lineage>
</organism>
<comment type="caution">
    <text evidence="2">The sequence shown here is derived from an EMBL/GenBank/DDBJ whole genome shotgun (WGS) entry which is preliminary data.</text>
</comment>
<gene>
    <name evidence="2" type="ORF">BCF53_11059</name>
</gene>
<evidence type="ECO:0000313" key="2">
    <source>
        <dbReference type="EMBL" id="TCS40141.1"/>
    </source>
</evidence>
<keyword evidence="3" id="KW-1185">Reference proteome</keyword>
<dbReference type="AlphaFoldDB" id="A0A4R3I7N2"/>
<proteinExistence type="predicted"/>
<protein>
    <submittedName>
        <fullName evidence="2">Uncharacterized protein</fullName>
    </submittedName>
</protein>
<keyword evidence="1" id="KW-1133">Transmembrane helix</keyword>
<keyword evidence="1" id="KW-0812">Transmembrane</keyword>
<feature type="transmembrane region" description="Helical" evidence="1">
    <location>
        <begin position="104"/>
        <end position="128"/>
    </location>
</feature>